<accession>A0AAQ3JNH8</accession>
<dbReference type="AlphaFoldDB" id="A0AAQ3JNH8"/>
<dbReference type="EMBL" id="CP136890">
    <property type="protein sequence ID" value="WOK93243.1"/>
    <property type="molecule type" value="Genomic_DNA"/>
</dbReference>
<gene>
    <name evidence="1" type="ORF">Cni_G01938</name>
</gene>
<protein>
    <submittedName>
        <fullName evidence="1">Uncharacterized protein</fullName>
    </submittedName>
</protein>
<keyword evidence="2" id="KW-1185">Reference proteome</keyword>
<reference evidence="1 2" key="1">
    <citation type="submission" date="2023-10" db="EMBL/GenBank/DDBJ databases">
        <title>Chromosome-scale genome assembly provides insights into flower coloration mechanisms of Canna indica.</title>
        <authorList>
            <person name="Li C."/>
        </authorList>
    </citation>
    <scope>NUCLEOTIDE SEQUENCE [LARGE SCALE GENOMIC DNA]</scope>
    <source>
        <tissue evidence="1">Flower</tissue>
    </source>
</reference>
<proteinExistence type="predicted"/>
<organism evidence="1 2">
    <name type="scientific">Canna indica</name>
    <name type="common">Indian-shot</name>
    <dbReference type="NCBI Taxonomy" id="4628"/>
    <lineage>
        <taxon>Eukaryota</taxon>
        <taxon>Viridiplantae</taxon>
        <taxon>Streptophyta</taxon>
        <taxon>Embryophyta</taxon>
        <taxon>Tracheophyta</taxon>
        <taxon>Spermatophyta</taxon>
        <taxon>Magnoliopsida</taxon>
        <taxon>Liliopsida</taxon>
        <taxon>Zingiberales</taxon>
        <taxon>Cannaceae</taxon>
        <taxon>Canna</taxon>
    </lineage>
</organism>
<name>A0AAQ3JNH8_9LILI</name>
<evidence type="ECO:0000313" key="2">
    <source>
        <dbReference type="Proteomes" id="UP001327560"/>
    </source>
</evidence>
<dbReference type="Proteomes" id="UP001327560">
    <property type="component" value="Chromosome 1"/>
</dbReference>
<sequence>MENHKKTPVRVRCRVTAKKLGCDTGPSSASAAGKCRKQWDCINSVRKPQRRKIGGLPRMARAVAADAAENPEHPAPGAFLVAPLPDLFAPLEIRVSLVRVLKVTTSFRIWDWILPWVSSCLEMY</sequence>
<evidence type="ECO:0000313" key="1">
    <source>
        <dbReference type="EMBL" id="WOK93243.1"/>
    </source>
</evidence>